<evidence type="ECO:0000313" key="9">
    <source>
        <dbReference type="EMBL" id="BAJ47582.1"/>
    </source>
</evidence>
<dbReference type="PANTHER" id="PTHR12674">
    <property type="entry name" value="PREFOLDIN SUBUNIT 5"/>
    <property type="match status" value="1"/>
</dbReference>
<evidence type="ECO:0000256" key="6">
    <source>
        <dbReference type="ARBA" id="ARBA00044231"/>
    </source>
</evidence>
<dbReference type="CDD" id="cd23160">
    <property type="entry name" value="Prefoldin_alpha_GimC"/>
    <property type="match status" value="1"/>
</dbReference>
<dbReference type="NCBIfam" id="TIGR00293">
    <property type="entry name" value="prefoldin subunit alpha"/>
    <property type="match status" value="1"/>
</dbReference>
<dbReference type="PANTHER" id="PTHR12674:SF2">
    <property type="entry name" value="PREFOLDIN SUBUNIT 5"/>
    <property type="match status" value="1"/>
</dbReference>
<dbReference type="AlphaFoldDB" id="E6N5L3"/>
<evidence type="ECO:0000256" key="1">
    <source>
        <dbReference type="ARBA" id="ARBA00010048"/>
    </source>
</evidence>
<reference evidence="9 11" key="2">
    <citation type="journal article" date="2011" name="Nucleic Acids Res.">
        <title>Insights into the evolution of Archaea and eukaryotic protein modifier systems revealed by the genome of a novel archaeal group.</title>
        <authorList>
            <person name="Nunoura T."/>
            <person name="Takaki Y."/>
            <person name="Kakuta J."/>
            <person name="Nishi S."/>
            <person name="Sugahara J."/>
            <person name="Kazama H."/>
            <person name="Chee G."/>
            <person name="Hattori M."/>
            <person name="Kanai A."/>
            <person name="Atomi H."/>
            <person name="Takai K."/>
            <person name="Takami H."/>
        </authorList>
    </citation>
    <scope>NUCLEOTIDE SEQUENCE [LARGE SCALE GENOMIC DNA]</scope>
</reference>
<accession>E6N5L3</accession>
<evidence type="ECO:0000256" key="5">
    <source>
        <dbReference type="ARBA" id="ARBA00044156"/>
    </source>
</evidence>
<feature type="coiled-coil region" evidence="8">
    <location>
        <begin position="5"/>
        <end position="46"/>
    </location>
</feature>
<dbReference type="SUPFAM" id="SSF46579">
    <property type="entry name" value="Prefoldin"/>
    <property type="match status" value="1"/>
</dbReference>
<gene>
    <name evidence="7" type="primary">pfdA</name>
    <name evidence="10" type="ORF">CSUB_C0511</name>
    <name evidence="9" type="ORF">HGMM_F52E01C27</name>
</gene>
<dbReference type="EMBL" id="AP011841">
    <property type="protein sequence ID" value="BAJ47582.1"/>
    <property type="molecule type" value="Genomic_DNA"/>
</dbReference>
<dbReference type="Gene3D" id="1.10.287.370">
    <property type="match status" value="1"/>
</dbReference>
<reference evidence="9 11" key="1">
    <citation type="journal article" date="2005" name="Environ. Microbiol.">
        <title>Genetic and functional properties of uncultivated thermophilic crenarchaeotes from a subsurface gold mine as revealed by analysis of genome fragments.</title>
        <authorList>
            <person name="Nunoura T."/>
            <person name="Hirayama H."/>
            <person name="Takami H."/>
            <person name="Oida H."/>
            <person name="Nishi S."/>
            <person name="Shimamura S."/>
            <person name="Suzuki Y."/>
            <person name="Inagaki F."/>
            <person name="Takai K."/>
            <person name="Nealson K.H."/>
            <person name="Horikoshi K."/>
        </authorList>
    </citation>
    <scope>NUCLEOTIDE SEQUENCE [LARGE SCALE GENOMIC DNA]</scope>
</reference>
<dbReference type="GO" id="GO:0016272">
    <property type="term" value="C:prefoldin complex"/>
    <property type="evidence" value="ECO:0007669"/>
    <property type="project" value="UniProtKB-UniRule"/>
</dbReference>
<comment type="similarity">
    <text evidence="1">Belongs to the prefoldin subunit alpha family.</text>
</comment>
<comment type="similarity">
    <text evidence="7">Belongs to the prefoldin alpha subunit family.</text>
</comment>
<dbReference type="InterPro" id="IPR004127">
    <property type="entry name" value="Prefoldin_subunit_alpha"/>
</dbReference>
<comment type="subcellular location">
    <subcellularLocation>
        <location evidence="7">Cytoplasm</location>
    </subcellularLocation>
</comment>
<comment type="subunit">
    <text evidence="2 7">Heterohexamer of two alpha and four beta subunits.</text>
</comment>
<name>E6N5L3_CALS0</name>
<sequence length="146" mass="16071">MNLFSAMSEAEVAQALEELQLLERLVADLQARILTLQRSVAEHEEAVKLIEEIRKSGGSMKILVPIGSGTFAEASLQSVEKVTVSLGAGVYAVKALEDTQQLLTKRNQALQAYVDALAKRLSEYAGRAEELRRFLNRALTSQQRQG</sequence>
<evidence type="ECO:0000256" key="8">
    <source>
        <dbReference type="SAM" id="Coils"/>
    </source>
</evidence>
<proteinExistence type="inferred from homology"/>
<evidence type="ECO:0000256" key="7">
    <source>
        <dbReference type="HAMAP-Rule" id="MF_00308"/>
    </source>
</evidence>
<evidence type="ECO:0000256" key="3">
    <source>
        <dbReference type="ARBA" id="ARBA00023186"/>
    </source>
</evidence>
<dbReference type="EMBL" id="BA000048">
    <property type="protein sequence ID" value="BAJ50372.1"/>
    <property type="molecule type" value="Genomic_DNA"/>
</dbReference>
<keyword evidence="3 7" id="KW-0143">Chaperone</keyword>
<dbReference type="GO" id="GO:0051082">
    <property type="term" value="F:unfolded protein binding"/>
    <property type="evidence" value="ECO:0007669"/>
    <property type="project" value="UniProtKB-UniRule"/>
</dbReference>
<dbReference type="Proteomes" id="UP000008120">
    <property type="component" value="Chromosome"/>
</dbReference>
<evidence type="ECO:0000256" key="2">
    <source>
        <dbReference type="ARBA" id="ARBA00011716"/>
    </source>
</evidence>
<dbReference type="HAMAP" id="MF_00308">
    <property type="entry name" value="PfdA"/>
    <property type="match status" value="1"/>
</dbReference>
<evidence type="ECO:0000313" key="10">
    <source>
        <dbReference type="EMBL" id="BAJ50372.1"/>
    </source>
</evidence>
<comment type="function">
    <text evidence="4 7">Molecular chaperone capable of stabilizing a range of proteins. Seems to fulfill an ATP-independent, HSP70-like function in archaeal de novo protein folding.</text>
</comment>
<dbReference type="InterPro" id="IPR009053">
    <property type="entry name" value="Prefoldin"/>
</dbReference>
<protein>
    <recommendedName>
        <fullName evidence="5 7">Prefoldin subunit alpha</fullName>
    </recommendedName>
    <alternativeName>
        <fullName evidence="6 7">GimC subunit alpha</fullName>
    </alternativeName>
</protein>
<dbReference type="GO" id="GO:0005737">
    <property type="term" value="C:cytoplasm"/>
    <property type="evidence" value="ECO:0007669"/>
    <property type="project" value="UniProtKB-SubCell"/>
</dbReference>
<dbReference type="Pfam" id="PF02996">
    <property type="entry name" value="Prefoldin"/>
    <property type="match status" value="1"/>
</dbReference>
<evidence type="ECO:0000313" key="11">
    <source>
        <dbReference type="Proteomes" id="UP000008120"/>
    </source>
</evidence>
<evidence type="ECO:0000256" key="4">
    <source>
        <dbReference type="ARBA" id="ARBA00025077"/>
    </source>
</evidence>
<dbReference type="KEGG" id="csu:CSUB_C0511"/>
<keyword evidence="8" id="KW-0175">Coiled coil</keyword>
<dbReference type="InterPro" id="IPR011599">
    <property type="entry name" value="PFD_alpha_archaea"/>
</dbReference>
<dbReference type="STRING" id="311458.CSUB_C0511"/>
<dbReference type="GO" id="GO:0006457">
    <property type="term" value="P:protein folding"/>
    <property type="evidence" value="ECO:0007669"/>
    <property type="project" value="UniProtKB-UniRule"/>
</dbReference>
<organism evidence="9 11">
    <name type="scientific">Caldiarchaeum subterraneum</name>
    <dbReference type="NCBI Taxonomy" id="311458"/>
    <lineage>
        <taxon>Archaea</taxon>
        <taxon>Nitrososphaerota</taxon>
        <taxon>Candidatus Caldarchaeales</taxon>
        <taxon>Candidatus Caldarchaeaceae</taxon>
        <taxon>Candidatus Caldarchaeum</taxon>
    </lineage>
</organism>
<keyword evidence="7" id="KW-0963">Cytoplasm</keyword>